<dbReference type="SUPFAM" id="SSF56112">
    <property type="entry name" value="Protein kinase-like (PK-like)"/>
    <property type="match status" value="1"/>
</dbReference>
<comment type="catalytic activity">
    <reaction evidence="13">
        <text>L-threonyl-[protein] + ATP = O-phospho-L-threonyl-[protein] + ADP + H(+)</text>
        <dbReference type="Rhea" id="RHEA:46608"/>
        <dbReference type="Rhea" id="RHEA-COMP:11060"/>
        <dbReference type="Rhea" id="RHEA-COMP:11605"/>
        <dbReference type="ChEBI" id="CHEBI:15378"/>
        <dbReference type="ChEBI" id="CHEBI:30013"/>
        <dbReference type="ChEBI" id="CHEBI:30616"/>
        <dbReference type="ChEBI" id="CHEBI:61977"/>
        <dbReference type="ChEBI" id="CHEBI:456216"/>
        <dbReference type="EC" id="2.7.11.1"/>
    </reaction>
</comment>
<keyword evidence="9 17" id="KW-0418">Kinase</keyword>
<sequence length="449" mass="50315">MPLSPAQNSPVYADPDQDLDIHLNDDDDDDAPLYERGWLCNAEDREEYRPGGFHPVLIGDRFGEGGRFRVLHKLGRGGLATVWLCADQEREQEQEQDSQKYKYVALKIVIAEESRGDSPELRFANNQEGLDFGEAGGEGIAIPSEHFWHEGPNGRHLCLVLPVLGPRVSALWNRSEDPARVARDVALQVTRGLYFLHKNGICHGDFRPSNILFRLPGHGFDDLSEHALMTLLGPPRTEPLVPVSGQSPAPSGPDYIVESLNLEHLPARFISTRISIIDFGESYDPRTPPPDLGITASFRPPELLFDNTIGVGCDLWALACTVFEIRTGCHLFENFMDDDDEVIMQMVPLLGKLPEPWWGSWKERGRWFADDECGTAWVDPKTGRPYILTDTLEELLAAPMGKDPKVAVFAVRGEENKSLGNLLRGLLRYEPGNRMSVGAVLEHAWFRDW</sequence>
<keyword evidence="6" id="KW-0723">Serine/threonine-protein kinase</keyword>
<evidence type="ECO:0000256" key="11">
    <source>
        <dbReference type="ARBA" id="ARBA00030980"/>
    </source>
</evidence>
<evidence type="ECO:0000256" key="13">
    <source>
        <dbReference type="ARBA" id="ARBA00047899"/>
    </source>
</evidence>
<evidence type="ECO:0000256" key="2">
    <source>
        <dbReference type="ARBA" id="ARBA00011534"/>
    </source>
</evidence>
<evidence type="ECO:0000313" key="17">
    <source>
        <dbReference type="EMBL" id="TVY42395.1"/>
    </source>
</evidence>
<evidence type="ECO:0000256" key="1">
    <source>
        <dbReference type="ARBA" id="ARBA00003747"/>
    </source>
</evidence>
<dbReference type="OrthoDB" id="5979581at2759"/>
<evidence type="ECO:0000256" key="14">
    <source>
        <dbReference type="ARBA" id="ARBA00048679"/>
    </source>
</evidence>
<dbReference type="PANTHER" id="PTHR47634">
    <property type="entry name" value="PROTEIN KINASE DOMAIN-CONTAINING PROTEIN-RELATED"/>
    <property type="match status" value="1"/>
</dbReference>
<dbReference type="PROSITE" id="PS00109">
    <property type="entry name" value="PROTEIN_KINASE_TYR"/>
    <property type="match status" value="1"/>
</dbReference>
<dbReference type="AlphaFoldDB" id="A0A8H8RWZ8"/>
<evidence type="ECO:0000256" key="10">
    <source>
        <dbReference type="ARBA" id="ARBA00022840"/>
    </source>
</evidence>
<proteinExistence type="predicted"/>
<gene>
    <name evidence="17" type="primary">SRPK_1</name>
    <name evidence="17" type="ORF">LOCC1_G005376</name>
</gene>
<keyword evidence="8" id="KW-0547">Nucleotide-binding</keyword>
<accession>A0A8H8RWZ8</accession>
<evidence type="ECO:0000256" key="6">
    <source>
        <dbReference type="ARBA" id="ARBA00022527"/>
    </source>
</evidence>
<keyword evidence="10" id="KW-0067">ATP-binding</keyword>
<feature type="compositionally biased region" description="Polar residues" evidence="15">
    <location>
        <begin position="1"/>
        <end position="10"/>
    </location>
</feature>
<reference evidence="17 18" key="1">
    <citation type="submission" date="2018-05" db="EMBL/GenBank/DDBJ databases">
        <title>Genome sequencing and assembly of the regulated plant pathogen Lachnellula willkommii and related sister species for the development of diagnostic species identification markers.</title>
        <authorList>
            <person name="Giroux E."/>
            <person name="Bilodeau G."/>
        </authorList>
    </citation>
    <scope>NUCLEOTIDE SEQUENCE [LARGE SCALE GENOMIC DNA]</scope>
    <source>
        <strain evidence="17 18">CBS 160.35</strain>
    </source>
</reference>
<dbReference type="InterPro" id="IPR000719">
    <property type="entry name" value="Prot_kinase_dom"/>
</dbReference>
<evidence type="ECO:0000256" key="4">
    <source>
        <dbReference type="ARBA" id="ARBA00013948"/>
    </source>
</evidence>
<keyword evidence="18" id="KW-1185">Reference proteome</keyword>
<feature type="domain" description="Protein kinase" evidence="16">
    <location>
        <begin position="68"/>
        <end position="446"/>
    </location>
</feature>
<dbReference type="GO" id="GO:0050684">
    <property type="term" value="P:regulation of mRNA processing"/>
    <property type="evidence" value="ECO:0007669"/>
    <property type="project" value="TreeGrafter"/>
</dbReference>
<dbReference type="InterPro" id="IPR011009">
    <property type="entry name" value="Kinase-like_dom_sf"/>
</dbReference>
<dbReference type="Pfam" id="PF00069">
    <property type="entry name" value="Pkinase"/>
    <property type="match status" value="1"/>
</dbReference>
<evidence type="ECO:0000256" key="8">
    <source>
        <dbReference type="ARBA" id="ARBA00022741"/>
    </source>
</evidence>
<comment type="function">
    <text evidence="1">Component of the EKC/KEOPS complex that is required for the formation of a threonylcarbamoyl group on adenosine at position 37 (t(6)A37) in tRNAs that read codons beginning with adenine. The complex is probably involved in the transfer of the threonylcarbamoyl moiety of threonylcarbamoyl-AMP (TC-AMP) to the N6 group of A37. BUD32 has ATPase activity in the context of the EKC/KEOPS complex and likely plays a supporting role to the catalytic subunit KAE1. The EKC/KEOPS complex also promotes both telomere uncapping and telomere elongation. The complex is required for efficient recruitment of transcriptional coactivators.</text>
</comment>
<dbReference type="Gene3D" id="3.30.200.20">
    <property type="entry name" value="Phosphorylase Kinase, domain 1"/>
    <property type="match status" value="1"/>
</dbReference>
<evidence type="ECO:0000313" key="18">
    <source>
        <dbReference type="Proteomes" id="UP000443090"/>
    </source>
</evidence>
<dbReference type="Proteomes" id="UP000443090">
    <property type="component" value="Unassembled WGS sequence"/>
</dbReference>
<evidence type="ECO:0000256" key="9">
    <source>
        <dbReference type="ARBA" id="ARBA00022777"/>
    </source>
</evidence>
<evidence type="ECO:0000256" key="3">
    <source>
        <dbReference type="ARBA" id="ARBA00012513"/>
    </source>
</evidence>
<dbReference type="GO" id="GO:0005524">
    <property type="term" value="F:ATP binding"/>
    <property type="evidence" value="ECO:0007669"/>
    <property type="project" value="UniProtKB-KW"/>
</dbReference>
<evidence type="ECO:0000256" key="12">
    <source>
        <dbReference type="ARBA" id="ARBA00033194"/>
    </source>
</evidence>
<protein>
    <recommendedName>
        <fullName evidence="5">EKC/KEOPS complex subunit BUD32</fullName>
        <ecNumber evidence="3">2.7.11.1</ecNumber>
    </recommendedName>
    <alternativeName>
        <fullName evidence="11 12">Atypical Serine/threonine protein kinase BUD32</fullName>
    </alternativeName>
    <alternativeName>
        <fullName evidence="4">EKC/KEOPS complex subunit bud32</fullName>
    </alternativeName>
</protein>
<evidence type="ECO:0000256" key="15">
    <source>
        <dbReference type="SAM" id="MobiDB-lite"/>
    </source>
</evidence>
<evidence type="ECO:0000259" key="16">
    <source>
        <dbReference type="PROSITE" id="PS50011"/>
    </source>
</evidence>
<keyword evidence="7" id="KW-0808">Transferase</keyword>
<dbReference type="EMBL" id="QGMI01000332">
    <property type="protein sequence ID" value="TVY42395.1"/>
    <property type="molecule type" value="Genomic_DNA"/>
</dbReference>
<dbReference type="PANTHER" id="PTHR47634:SF9">
    <property type="entry name" value="PROTEIN KINASE DOMAIN-CONTAINING PROTEIN-RELATED"/>
    <property type="match status" value="1"/>
</dbReference>
<organism evidence="17 18">
    <name type="scientific">Lachnellula occidentalis</name>
    <dbReference type="NCBI Taxonomy" id="215460"/>
    <lineage>
        <taxon>Eukaryota</taxon>
        <taxon>Fungi</taxon>
        <taxon>Dikarya</taxon>
        <taxon>Ascomycota</taxon>
        <taxon>Pezizomycotina</taxon>
        <taxon>Leotiomycetes</taxon>
        <taxon>Helotiales</taxon>
        <taxon>Lachnaceae</taxon>
        <taxon>Lachnellula</taxon>
    </lineage>
</organism>
<dbReference type="GO" id="GO:0000245">
    <property type="term" value="P:spliceosomal complex assembly"/>
    <property type="evidence" value="ECO:0007669"/>
    <property type="project" value="TreeGrafter"/>
</dbReference>
<name>A0A8H8RWZ8_9HELO</name>
<dbReference type="GO" id="GO:0004674">
    <property type="term" value="F:protein serine/threonine kinase activity"/>
    <property type="evidence" value="ECO:0007669"/>
    <property type="project" value="UniProtKB-KW"/>
</dbReference>
<dbReference type="InterPro" id="IPR008266">
    <property type="entry name" value="Tyr_kinase_AS"/>
</dbReference>
<dbReference type="Gene3D" id="1.10.510.10">
    <property type="entry name" value="Transferase(Phosphotransferase) domain 1"/>
    <property type="match status" value="1"/>
</dbReference>
<dbReference type="EC" id="2.7.11.1" evidence="3"/>
<dbReference type="InterPro" id="IPR051334">
    <property type="entry name" value="SRPK"/>
</dbReference>
<evidence type="ECO:0000256" key="5">
    <source>
        <dbReference type="ARBA" id="ARBA00019973"/>
    </source>
</evidence>
<comment type="catalytic activity">
    <reaction evidence="14">
        <text>L-seryl-[protein] + ATP = O-phospho-L-seryl-[protein] + ADP + H(+)</text>
        <dbReference type="Rhea" id="RHEA:17989"/>
        <dbReference type="Rhea" id="RHEA-COMP:9863"/>
        <dbReference type="Rhea" id="RHEA-COMP:11604"/>
        <dbReference type="ChEBI" id="CHEBI:15378"/>
        <dbReference type="ChEBI" id="CHEBI:29999"/>
        <dbReference type="ChEBI" id="CHEBI:30616"/>
        <dbReference type="ChEBI" id="CHEBI:83421"/>
        <dbReference type="ChEBI" id="CHEBI:456216"/>
        <dbReference type="EC" id="2.7.11.1"/>
    </reaction>
</comment>
<feature type="region of interest" description="Disordered" evidence="15">
    <location>
        <begin position="1"/>
        <end position="27"/>
    </location>
</feature>
<comment type="caution">
    <text evidence="17">The sequence shown here is derived from an EMBL/GenBank/DDBJ whole genome shotgun (WGS) entry which is preliminary data.</text>
</comment>
<dbReference type="SMART" id="SM00220">
    <property type="entry name" value="S_TKc"/>
    <property type="match status" value="1"/>
</dbReference>
<evidence type="ECO:0000256" key="7">
    <source>
        <dbReference type="ARBA" id="ARBA00022679"/>
    </source>
</evidence>
<comment type="subunit">
    <text evidence="2">Component of the EKC/KEOPS complex composed of at least BUD32, CGI121, GON7, KAE1 and PCC1; the whole complex dimerizes.</text>
</comment>
<dbReference type="PROSITE" id="PS50011">
    <property type="entry name" value="PROTEIN_KINASE_DOM"/>
    <property type="match status" value="1"/>
</dbReference>